<feature type="transmembrane region" description="Helical" evidence="1">
    <location>
        <begin position="93"/>
        <end position="111"/>
    </location>
</feature>
<keyword evidence="1" id="KW-0472">Membrane</keyword>
<evidence type="ECO:0000256" key="1">
    <source>
        <dbReference type="SAM" id="Phobius"/>
    </source>
</evidence>
<sequence length="472" mass="54991">MPDFKLMANLFYNHSPLTPMKKLVIAFLLIALVTRLYMLDDRPMDHDESIHGYLSYILMKDHSYSYDPAYHGPFLYFATAGVFSVLGDSKFTARLVPVVFSIIGIFFALRFERFYKNSYLFAAILLFSPSILYYSRYLRNDVIVLASFIAVVYSYFSYRQTGRARYIYIASIFAAVMVTAKENGYLYLGTILSFIFFRKLHDRDYGVSMSTLKHLLVSFLIAFFMFSFLYTSAFSDMDGLKRATINSFAHWFEMHERNDHWKPIYYYSKMILEYEFLPLGMVLAGIPEFVRRVKGKELTEIELFAFYWLATAFLIYHVLSHKVPWLLVHLVAPMAFFGSLYAGYLTRKPARFVFVSLLLITAGVAGYLAYVDSTNTDHDLIYIQAQRDVEKLADRIIEYNGSVLVFVPGNDYWPLPWYLRHHSTAFSSKYYDGYDVVVTSKDQVEFVKEKGYVLDGVYTLRPGHDLYWLHKA</sequence>
<evidence type="ECO:0000313" key="4">
    <source>
        <dbReference type="Proteomes" id="UP000034723"/>
    </source>
</evidence>
<dbReference type="PATRIC" id="fig|113653.22.peg.1848"/>
<dbReference type="InterPro" id="IPR019962">
    <property type="entry name" value="CHP03663"/>
</dbReference>
<feature type="transmembrane region" description="Helical" evidence="1">
    <location>
        <begin position="170"/>
        <end position="195"/>
    </location>
</feature>
<feature type="transmembrane region" description="Helical" evidence="1">
    <location>
        <begin position="118"/>
        <end position="136"/>
    </location>
</feature>
<dbReference type="KEGG" id="gah:GAH_01880"/>
<dbReference type="PANTHER" id="PTHR41710">
    <property type="entry name" value="GLYCOSYL TRANSFERASE, FAMILY 39"/>
    <property type="match status" value="1"/>
</dbReference>
<gene>
    <name evidence="3" type="ORF">GAH_01880</name>
</gene>
<reference evidence="3 4" key="1">
    <citation type="submission" date="2015-04" db="EMBL/GenBank/DDBJ databases">
        <title>The complete genome sequence of the hyperthermophilic, obligate iron-reducing archaeon Geoglobus ahangari strain 234T.</title>
        <authorList>
            <person name="Manzella M.P."/>
            <person name="Holmes D.E."/>
            <person name="Rocheleau J.M."/>
            <person name="Chung A."/>
            <person name="Reguera G."/>
            <person name="Kashefi K."/>
        </authorList>
    </citation>
    <scope>NUCLEOTIDE SEQUENCE [LARGE SCALE GENOMIC DNA]</scope>
    <source>
        <strain evidence="3 4">234</strain>
    </source>
</reference>
<name>A0A0F7IEL7_9EURY</name>
<keyword evidence="1" id="KW-1133">Transmembrane helix</keyword>
<keyword evidence="4" id="KW-1185">Reference proteome</keyword>
<protein>
    <submittedName>
        <fullName evidence="3">TIGR03663 family protein</fullName>
    </submittedName>
</protein>
<dbReference type="Pfam" id="PF13231">
    <property type="entry name" value="PMT_2"/>
    <property type="match status" value="1"/>
</dbReference>
<feature type="transmembrane region" description="Helical" evidence="1">
    <location>
        <begin position="325"/>
        <end position="345"/>
    </location>
</feature>
<organism evidence="3 4">
    <name type="scientific">Geoglobus ahangari</name>
    <dbReference type="NCBI Taxonomy" id="113653"/>
    <lineage>
        <taxon>Archaea</taxon>
        <taxon>Methanobacteriati</taxon>
        <taxon>Methanobacteriota</taxon>
        <taxon>Archaeoglobi</taxon>
        <taxon>Archaeoglobales</taxon>
        <taxon>Archaeoglobaceae</taxon>
        <taxon>Geoglobus</taxon>
    </lineage>
</organism>
<dbReference type="InterPro" id="IPR038731">
    <property type="entry name" value="RgtA/B/C-like"/>
</dbReference>
<feature type="transmembrane region" description="Helical" evidence="1">
    <location>
        <begin position="301"/>
        <end position="319"/>
    </location>
</feature>
<dbReference type="PANTHER" id="PTHR41710:SF2">
    <property type="entry name" value="GLYCOSYL TRANSFERASE FAMILY 39_83 DOMAIN-CONTAINING PROTEIN"/>
    <property type="match status" value="1"/>
</dbReference>
<dbReference type="InParanoid" id="A0A0F7IEL7"/>
<dbReference type="HOGENOM" id="CLU_021313_0_0_2"/>
<dbReference type="Proteomes" id="UP000034723">
    <property type="component" value="Chromosome"/>
</dbReference>
<keyword evidence="1" id="KW-0812">Transmembrane</keyword>
<dbReference type="NCBIfam" id="TIGR03663">
    <property type="entry name" value="flippase activity-associated protein Agl23"/>
    <property type="match status" value="1"/>
</dbReference>
<evidence type="ECO:0000259" key="2">
    <source>
        <dbReference type="Pfam" id="PF13231"/>
    </source>
</evidence>
<proteinExistence type="predicted"/>
<accession>A0A0F7IEL7</accession>
<feature type="transmembrane region" description="Helical" evidence="1">
    <location>
        <begin position="20"/>
        <end position="38"/>
    </location>
</feature>
<feature type="transmembrane region" description="Helical" evidence="1">
    <location>
        <begin position="69"/>
        <end position="87"/>
    </location>
</feature>
<dbReference type="EMBL" id="CP011267">
    <property type="protein sequence ID" value="AKG90843.1"/>
    <property type="molecule type" value="Genomic_DNA"/>
</dbReference>
<feature type="transmembrane region" description="Helical" evidence="1">
    <location>
        <begin position="352"/>
        <end position="370"/>
    </location>
</feature>
<dbReference type="AlphaFoldDB" id="A0A0F7IEL7"/>
<dbReference type="STRING" id="113653.GAH_01880"/>
<evidence type="ECO:0000313" key="3">
    <source>
        <dbReference type="EMBL" id="AKG90843.1"/>
    </source>
</evidence>
<feature type="transmembrane region" description="Helical" evidence="1">
    <location>
        <begin position="142"/>
        <end position="158"/>
    </location>
</feature>
<feature type="transmembrane region" description="Helical" evidence="1">
    <location>
        <begin position="215"/>
        <end position="234"/>
    </location>
</feature>
<feature type="domain" description="Glycosyltransferase RgtA/B/C/D-like" evidence="2">
    <location>
        <begin position="71"/>
        <end position="225"/>
    </location>
</feature>